<dbReference type="AlphaFoldDB" id="A0A8T1JFX1"/>
<gene>
    <name evidence="2" type="ORF">PC117_g14984</name>
</gene>
<organism evidence="2 3">
    <name type="scientific">Phytophthora cactorum</name>
    <dbReference type="NCBI Taxonomy" id="29920"/>
    <lineage>
        <taxon>Eukaryota</taxon>
        <taxon>Sar</taxon>
        <taxon>Stramenopiles</taxon>
        <taxon>Oomycota</taxon>
        <taxon>Peronosporomycetes</taxon>
        <taxon>Peronosporales</taxon>
        <taxon>Peronosporaceae</taxon>
        <taxon>Phytophthora</taxon>
    </lineage>
</organism>
<dbReference type="Proteomes" id="UP000736787">
    <property type="component" value="Unassembled WGS sequence"/>
</dbReference>
<evidence type="ECO:0000313" key="2">
    <source>
        <dbReference type="EMBL" id="KAG2926079.1"/>
    </source>
</evidence>
<reference evidence="2" key="1">
    <citation type="submission" date="2018-10" db="EMBL/GenBank/DDBJ databases">
        <title>Effector identification in a new, highly contiguous assembly of the strawberry crown rot pathogen Phytophthora cactorum.</title>
        <authorList>
            <person name="Armitage A.D."/>
            <person name="Nellist C.F."/>
            <person name="Bates H."/>
            <person name="Vickerstaff R.J."/>
            <person name="Harrison R.J."/>
        </authorList>
    </citation>
    <scope>NUCLEOTIDE SEQUENCE</scope>
    <source>
        <strain evidence="2">4040</strain>
    </source>
</reference>
<sequence length="33" mass="3722">MGHMANACTDPEAKKRNDEYLKTRVPKDTSAEN</sequence>
<comment type="caution">
    <text evidence="2">The sequence shown here is derived from an EMBL/GenBank/DDBJ whole genome shotgun (WGS) entry which is preliminary data.</text>
</comment>
<name>A0A8T1JFX1_9STRA</name>
<dbReference type="EMBL" id="RCMK01000485">
    <property type="protein sequence ID" value="KAG2926079.1"/>
    <property type="molecule type" value="Genomic_DNA"/>
</dbReference>
<evidence type="ECO:0000256" key="1">
    <source>
        <dbReference type="SAM" id="MobiDB-lite"/>
    </source>
</evidence>
<evidence type="ECO:0000313" key="3">
    <source>
        <dbReference type="Proteomes" id="UP000736787"/>
    </source>
</evidence>
<feature type="region of interest" description="Disordered" evidence="1">
    <location>
        <begin position="1"/>
        <end position="33"/>
    </location>
</feature>
<accession>A0A8T1JFX1</accession>
<protein>
    <submittedName>
        <fullName evidence="2">Uncharacterized protein</fullName>
    </submittedName>
</protein>
<feature type="compositionally biased region" description="Basic and acidic residues" evidence="1">
    <location>
        <begin position="11"/>
        <end position="33"/>
    </location>
</feature>
<proteinExistence type="predicted"/>